<dbReference type="EMBL" id="JAEAOA010002230">
    <property type="protein sequence ID" value="KAK3601643.1"/>
    <property type="molecule type" value="Genomic_DNA"/>
</dbReference>
<reference evidence="2" key="2">
    <citation type="journal article" date="2021" name="Genome Biol. Evol.">
        <title>Developing a high-quality reference genome for a parasitic bivalve with doubly uniparental inheritance (Bivalvia: Unionida).</title>
        <authorList>
            <person name="Smith C.H."/>
        </authorList>
    </citation>
    <scope>NUCLEOTIDE SEQUENCE</scope>
    <source>
        <strain evidence="2">CHS0354</strain>
        <tissue evidence="2">Mantle</tissue>
    </source>
</reference>
<sequence>MSEKSRDSADDETTTTTIKFYNNNNKYIPKHRKLTTDKSKTNTKSTRGSSKKAVSQEILKAPARRKQLREYQNRFIQQQHQQYGKSAKETKLPSLNQNLKPAITLATIDSKATGTRKNDLIETVNDENEREIKREKRRAKRRTKNEMEKHYKKAMGKHVEEDECLK</sequence>
<comment type="caution">
    <text evidence="2">The sequence shown here is derived from an EMBL/GenBank/DDBJ whole genome shotgun (WGS) entry which is preliminary data.</text>
</comment>
<protein>
    <submittedName>
        <fullName evidence="2">Uncharacterized protein</fullName>
    </submittedName>
</protein>
<evidence type="ECO:0000256" key="1">
    <source>
        <dbReference type="SAM" id="MobiDB-lite"/>
    </source>
</evidence>
<evidence type="ECO:0000313" key="2">
    <source>
        <dbReference type="EMBL" id="KAK3601643.1"/>
    </source>
</evidence>
<evidence type="ECO:0000313" key="3">
    <source>
        <dbReference type="Proteomes" id="UP001195483"/>
    </source>
</evidence>
<keyword evidence="3" id="KW-1185">Reference proteome</keyword>
<dbReference type="AlphaFoldDB" id="A0AAE0T1U0"/>
<reference evidence="2" key="3">
    <citation type="submission" date="2023-05" db="EMBL/GenBank/DDBJ databases">
        <authorList>
            <person name="Smith C.H."/>
        </authorList>
    </citation>
    <scope>NUCLEOTIDE SEQUENCE</scope>
    <source>
        <strain evidence="2">CHS0354</strain>
        <tissue evidence="2">Mantle</tissue>
    </source>
</reference>
<organism evidence="2 3">
    <name type="scientific">Potamilus streckersoni</name>
    <dbReference type="NCBI Taxonomy" id="2493646"/>
    <lineage>
        <taxon>Eukaryota</taxon>
        <taxon>Metazoa</taxon>
        <taxon>Spiralia</taxon>
        <taxon>Lophotrochozoa</taxon>
        <taxon>Mollusca</taxon>
        <taxon>Bivalvia</taxon>
        <taxon>Autobranchia</taxon>
        <taxon>Heteroconchia</taxon>
        <taxon>Palaeoheterodonta</taxon>
        <taxon>Unionida</taxon>
        <taxon>Unionoidea</taxon>
        <taxon>Unionidae</taxon>
        <taxon>Ambleminae</taxon>
        <taxon>Lampsilini</taxon>
        <taxon>Potamilus</taxon>
    </lineage>
</organism>
<feature type="region of interest" description="Disordered" evidence="1">
    <location>
        <begin position="131"/>
        <end position="166"/>
    </location>
</feature>
<gene>
    <name evidence="2" type="ORF">CHS0354_038202</name>
</gene>
<proteinExistence type="predicted"/>
<dbReference type="Proteomes" id="UP001195483">
    <property type="component" value="Unassembled WGS sequence"/>
</dbReference>
<feature type="region of interest" description="Disordered" evidence="1">
    <location>
        <begin position="22"/>
        <end position="57"/>
    </location>
</feature>
<reference evidence="2" key="1">
    <citation type="journal article" date="2021" name="Genome Biol. Evol.">
        <title>A High-Quality Reference Genome for a Parasitic Bivalve with Doubly Uniparental Inheritance (Bivalvia: Unionida).</title>
        <authorList>
            <person name="Smith C.H."/>
        </authorList>
    </citation>
    <scope>NUCLEOTIDE SEQUENCE</scope>
    <source>
        <strain evidence="2">CHS0354</strain>
    </source>
</reference>
<accession>A0AAE0T1U0</accession>
<name>A0AAE0T1U0_9BIVA</name>
<feature type="compositionally biased region" description="Basic and acidic residues" evidence="1">
    <location>
        <begin position="157"/>
        <end position="166"/>
    </location>
</feature>